<keyword evidence="1" id="KW-1133">Transmembrane helix</keyword>
<keyword evidence="1" id="KW-0812">Transmembrane</keyword>
<dbReference type="AlphaFoldDB" id="A0AAP2DIT1"/>
<keyword evidence="3" id="KW-1185">Reference proteome</keyword>
<gene>
    <name evidence="2" type="ORF">KK083_04710</name>
</gene>
<accession>A0AAP2DIT1</accession>
<evidence type="ECO:0000313" key="2">
    <source>
        <dbReference type="EMBL" id="MBT1696163.1"/>
    </source>
</evidence>
<keyword evidence="1" id="KW-0472">Membrane</keyword>
<feature type="transmembrane region" description="Helical" evidence="1">
    <location>
        <begin position="7"/>
        <end position="33"/>
    </location>
</feature>
<feature type="transmembrane region" description="Helical" evidence="1">
    <location>
        <begin position="97"/>
        <end position="115"/>
    </location>
</feature>
<name>A0AAP2DIT1_9BACT</name>
<feature type="transmembrane region" description="Helical" evidence="1">
    <location>
        <begin position="39"/>
        <end position="57"/>
    </location>
</feature>
<dbReference type="Proteomes" id="UP001319200">
    <property type="component" value="Unassembled WGS sequence"/>
</dbReference>
<proteinExistence type="predicted"/>
<feature type="transmembrane region" description="Helical" evidence="1">
    <location>
        <begin position="69"/>
        <end position="91"/>
    </location>
</feature>
<evidence type="ECO:0000256" key="1">
    <source>
        <dbReference type="SAM" id="Phobius"/>
    </source>
</evidence>
<organism evidence="2 3">
    <name type="scientific">Chryseosolibacter histidini</name>
    <dbReference type="NCBI Taxonomy" id="2782349"/>
    <lineage>
        <taxon>Bacteria</taxon>
        <taxon>Pseudomonadati</taxon>
        <taxon>Bacteroidota</taxon>
        <taxon>Cytophagia</taxon>
        <taxon>Cytophagales</taxon>
        <taxon>Chryseotaleaceae</taxon>
        <taxon>Chryseosolibacter</taxon>
    </lineage>
</organism>
<dbReference type="RefSeq" id="WP_254161203.1">
    <property type="nucleotide sequence ID" value="NZ_JAHESF010000003.1"/>
</dbReference>
<evidence type="ECO:0000313" key="3">
    <source>
        <dbReference type="Proteomes" id="UP001319200"/>
    </source>
</evidence>
<reference evidence="2 3" key="1">
    <citation type="submission" date="2021-05" db="EMBL/GenBank/DDBJ databases">
        <title>A Polyphasic approach of four new species of the genus Ohtaekwangia: Ohtaekwangia histidinii sp. nov., Ohtaekwangia cretensis sp. nov., Ohtaekwangia indiensis sp. nov., Ohtaekwangia reichenbachii sp. nov. from diverse environment.</title>
        <authorList>
            <person name="Octaviana S."/>
        </authorList>
    </citation>
    <scope>NUCLEOTIDE SEQUENCE [LARGE SCALE GENOMIC DNA]</scope>
    <source>
        <strain evidence="2 3">PWU4</strain>
    </source>
</reference>
<comment type="caution">
    <text evidence="2">The sequence shown here is derived from an EMBL/GenBank/DDBJ whole genome shotgun (WGS) entry which is preliminary data.</text>
</comment>
<sequence>MTSLKNVLLVNGVSSGATGLILLVFGRFVATLFGSSAPAPFWAVGVFLIAFAALVVAEGVRATQRPGRVMLITTLDTLWVAGSLIIVVLQLFNLSMIGYVLISGVALWVATMAVLQARGLKKITV</sequence>
<dbReference type="EMBL" id="JAHESF010000003">
    <property type="protein sequence ID" value="MBT1696163.1"/>
    <property type="molecule type" value="Genomic_DNA"/>
</dbReference>
<protein>
    <submittedName>
        <fullName evidence="2">Uncharacterized protein</fullName>
    </submittedName>
</protein>